<name>A0A8J5CXV6_CHIOP</name>
<dbReference type="Proteomes" id="UP000770661">
    <property type="component" value="Unassembled WGS sequence"/>
</dbReference>
<evidence type="ECO:0000256" key="1">
    <source>
        <dbReference type="SAM" id="MobiDB-lite"/>
    </source>
</evidence>
<evidence type="ECO:0000313" key="3">
    <source>
        <dbReference type="Proteomes" id="UP000770661"/>
    </source>
</evidence>
<accession>A0A8J5CXV6</accession>
<proteinExistence type="predicted"/>
<sequence>MDVKCNPLPHHPDWGMLDSVHHAGVRLATGAFRCLHKSGGALQYTPVKYARIMIGCIFLHNRCVLRGIPLPQEQQEAEDNEDIGDVYVPVDADLESGKIVREEEMKYKGDITGRLHLPVTKGERLVHEADGHRTQQWQAGRQSRWRRRPRFKPRHHDKVTPHSGVGNANS</sequence>
<dbReference type="AlphaFoldDB" id="A0A8J5CXV6"/>
<gene>
    <name evidence="2" type="ORF">GWK47_039915</name>
</gene>
<protein>
    <recommendedName>
        <fullName evidence="4">Nuclease HARBI1</fullName>
    </recommendedName>
</protein>
<evidence type="ECO:0008006" key="4">
    <source>
        <dbReference type="Google" id="ProtNLM"/>
    </source>
</evidence>
<organism evidence="2 3">
    <name type="scientific">Chionoecetes opilio</name>
    <name type="common">Atlantic snow crab</name>
    <name type="synonym">Cancer opilio</name>
    <dbReference type="NCBI Taxonomy" id="41210"/>
    <lineage>
        <taxon>Eukaryota</taxon>
        <taxon>Metazoa</taxon>
        <taxon>Ecdysozoa</taxon>
        <taxon>Arthropoda</taxon>
        <taxon>Crustacea</taxon>
        <taxon>Multicrustacea</taxon>
        <taxon>Malacostraca</taxon>
        <taxon>Eumalacostraca</taxon>
        <taxon>Eucarida</taxon>
        <taxon>Decapoda</taxon>
        <taxon>Pleocyemata</taxon>
        <taxon>Brachyura</taxon>
        <taxon>Eubrachyura</taxon>
        <taxon>Majoidea</taxon>
        <taxon>Majidae</taxon>
        <taxon>Chionoecetes</taxon>
    </lineage>
</organism>
<keyword evidence="3" id="KW-1185">Reference proteome</keyword>
<evidence type="ECO:0000313" key="2">
    <source>
        <dbReference type="EMBL" id="KAG0724786.1"/>
    </source>
</evidence>
<feature type="region of interest" description="Disordered" evidence="1">
    <location>
        <begin position="127"/>
        <end position="170"/>
    </location>
</feature>
<feature type="compositionally biased region" description="Basic residues" evidence="1">
    <location>
        <begin position="143"/>
        <end position="157"/>
    </location>
</feature>
<comment type="caution">
    <text evidence="2">The sequence shown here is derived from an EMBL/GenBank/DDBJ whole genome shotgun (WGS) entry which is preliminary data.</text>
</comment>
<reference evidence="2" key="1">
    <citation type="submission" date="2020-07" db="EMBL/GenBank/DDBJ databases">
        <title>The High-quality genome of the commercially important snow crab, Chionoecetes opilio.</title>
        <authorList>
            <person name="Jeong J.-H."/>
            <person name="Ryu S."/>
        </authorList>
    </citation>
    <scope>NUCLEOTIDE SEQUENCE</scope>
    <source>
        <strain evidence="2">MADBK_172401_WGS</strain>
        <tissue evidence="2">Digestive gland</tissue>
    </source>
</reference>
<dbReference type="EMBL" id="JACEEZ010006431">
    <property type="protein sequence ID" value="KAG0724786.1"/>
    <property type="molecule type" value="Genomic_DNA"/>
</dbReference>